<dbReference type="EMBL" id="JMCC02000034">
    <property type="protein sequence ID" value="KIG16616.1"/>
    <property type="molecule type" value="Genomic_DNA"/>
</dbReference>
<feature type="region of interest" description="Disordered" evidence="5">
    <location>
        <begin position="173"/>
        <end position="200"/>
    </location>
</feature>
<dbReference type="PROSITE" id="PS51257">
    <property type="entry name" value="PROKAR_LIPOPROTEIN"/>
    <property type="match status" value="1"/>
</dbReference>
<dbReference type="CDD" id="cd07185">
    <property type="entry name" value="OmpA_C-like"/>
    <property type="match status" value="1"/>
</dbReference>
<dbReference type="PROSITE" id="PS51123">
    <property type="entry name" value="OMPA_2"/>
    <property type="match status" value="1"/>
</dbReference>
<dbReference type="InterPro" id="IPR050330">
    <property type="entry name" value="Bact_OuterMem_StrucFunc"/>
</dbReference>
<keyword evidence="7" id="KW-0449">Lipoprotein</keyword>
<keyword evidence="2 4" id="KW-0472">Membrane</keyword>
<feature type="domain" description="OmpA-like" evidence="6">
    <location>
        <begin position="51"/>
        <end position="170"/>
    </location>
</feature>
<dbReference type="GO" id="GO:0009279">
    <property type="term" value="C:cell outer membrane"/>
    <property type="evidence" value="ECO:0007669"/>
    <property type="project" value="UniProtKB-SubCell"/>
</dbReference>
<dbReference type="Gene3D" id="3.30.1330.60">
    <property type="entry name" value="OmpA-like domain"/>
    <property type="match status" value="1"/>
</dbReference>
<proteinExistence type="predicted"/>
<feature type="region of interest" description="Disordered" evidence="5">
    <location>
        <begin position="135"/>
        <end position="160"/>
    </location>
</feature>
<dbReference type="PRINTS" id="PR01021">
    <property type="entry name" value="OMPADOMAIN"/>
</dbReference>
<sequence length="200" mass="22136">MRPDLPTCLVLGLALSACGPRVFEAGSAKVIETGPPPPVAEAAPDPPRVEITDDKIVIHEKIQFDYNKAQIRPESDELLAEVAKVINETPRIKKLRVEGHASAEGDHDYNVELSQRRAKAVLDHLVKRGKVDPARLESEGYGPDRPIADNETEAGREANRRVEFTILEQAYKQTTRTIDPATGKERVETEDKLQASEDQP</sequence>
<evidence type="ECO:0000313" key="8">
    <source>
        <dbReference type="Proteomes" id="UP000031599"/>
    </source>
</evidence>
<feature type="compositionally biased region" description="Basic and acidic residues" evidence="5">
    <location>
        <begin position="182"/>
        <end position="200"/>
    </location>
</feature>
<dbReference type="RefSeq" id="WP_146658941.1">
    <property type="nucleotide sequence ID" value="NZ_JMCC02000034.1"/>
</dbReference>
<dbReference type="Pfam" id="PF00691">
    <property type="entry name" value="OmpA"/>
    <property type="match status" value="1"/>
</dbReference>
<dbReference type="InterPro" id="IPR036737">
    <property type="entry name" value="OmpA-like_sf"/>
</dbReference>
<evidence type="ECO:0000313" key="7">
    <source>
        <dbReference type="EMBL" id="KIG16616.1"/>
    </source>
</evidence>
<organism evidence="7 8">
    <name type="scientific">Enhygromyxa salina</name>
    <dbReference type="NCBI Taxonomy" id="215803"/>
    <lineage>
        <taxon>Bacteria</taxon>
        <taxon>Pseudomonadati</taxon>
        <taxon>Myxococcota</taxon>
        <taxon>Polyangia</taxon>
        <taxon>Nannocystales</taxon>
        <taxon>Nannocystaceae</taxon>
        <taxon>Enhygromyxa</taxon>
    </lineage>
</organism>
<dbReference type="AlphaFoldDB" id="A0A0C2D050"/>
<dbReference type="InterPro" id="IPR006664">
    <property type="entry name" value="OMP_bac"/>
</dbReference>
<name>A0A0C2D050_9BACT</name>
<evidence type="ECO:0000259" key="6">
    <source>
        <dbReference type="PROSITE" id="PS51123"/>
    </source>
</evidence>
<reference evidence="7 8" key="1">
    <citation type="submission" date="2014-12" db="EMBL/GenBank/DDBJ databases">
        <title>Genome assembly of Enhygromyxa salina DSM 15201.</title>
        <authorList>
            <person name="Sharma G."/>
            <person name="Subramanian S."/>
        </authorList>
    </citation>
    <scope>NUCLEOTIDE SEQUENCE [LARGE SCALE GENOMIC DNA]</scope>
    <source>
        <strain evidence="7 8">DSM 15201</strain>
    </source>
</reference>
<dbReference type="Proteomes" id="UP000031599">
    <property type="component" value="Unassembled WGS sequence"/>
</dbReference>
<gene>
    <name evidence="7" type="ORF">DB30_04235</name>
</gene>
<accession>A0A0C2D050</accession>
<evidence type="ECO:0000256" key="2">
    <source>
        <dbReference type="ARBA" id="ARBA00023136"/>
    </source>
</evidence>
<evidence type="ECO:0000256" key="3">
    <source>
        <dbReference type="ARBA" id="ARBA00023237"/>
    </source>
</evidence>
<comment type="caution">
    <text evidence="7">The sequence shown here is derived from an EMBL/GenBank/DDBJ whole genome shotgun (WGS) entry which is preliminary data.</text>
</comment>
<evidence type="ECO:0000256" key="4">
    <source>
        <dbReference type="PROSITE-ProRule" id="PRU00473"/>
    </source>
</evidence>
<dbReference type="SUPFAM" id="SSF103088">
    <property type="entry name" value="OmpA-like"/>
    <property type="match status" value="1"/>
</dbReference>
<evidence type="ECO:0000256" key="5">
    <source>
        <dbReference type="SAM" id="MobiDB-lite"/>
    </source>
</evidence>
<comment type="subcellular location">
    <subcellularLocation>
        <location evidence="1">Cell outer membrane</location>
    </subcellularLocation>
</comment>
<dbReference type="PANTHER" id="PTHR30329:SF21">
    <property type="entry name" value="LIPOPROTEIN YIAD-RELATED"/>
    <property type="match status" value="1"/>
</dbReference>
<keyword evidence="3" id="KW-0998">Cell outer membrane</keyword>
<protein>
    <submittedName>
        <fullName evidence="7">Putative outer membrane lipoprotein</fullName>
    </submittedName>
</protein>
<dbReference type="InterPro" id="IPR006665">
    <property type="entry name" value="OmpA-like"/>
</dbReference>
<dbReference type="PANTHER" id="PTHR30329">
    <property type="entry name" value="STATOR ELEMENT OF FLAGELLAR MOTOR COMPLEX"/>
    <property type="match status" value="1"/>
</dbReference>
<evidence type="ECO:0000256" key="1">
    <source>
        <dbReference type="ARBA" id="ARBA00004442"/>
    </source>
</evidence>